<feature type="domain" description="VOC" evidence="1">
    <location>
        <begin position="1"/>
        <end position="124"/>
    </location>
</feature>
<reference evidence="2 3" key="1">
    <citation type="submission" date="2018-01" db="EMBL/GenBank/DDBJ databases">
        <title>Species boundaries and ecological features among Paraburkholderia terrae DSMZ17804T, P. hospita DSMZ17164T and P. caribensis DSMZ13236T.</title>
        <authorList>
            <person name="Pratama A.A."/>
        </authorList>
    </citation>
    <scope>NUCLEOTIDE SEQUENCE [LARGE SCALE GENOMIC DNA]</scope>
    <source>
        <strain evidence="2 3">DSM 17164</strain>
    </source>
</reference>
<dbReference type="Proteomes" id="UP000236649">
    <property type="component" value="Chromosome 5"/>
</dbReference>
<dbReference type="InterPro" id="IPR004360">
    <property type="entry name" value="Glyas_Fos-R_dOase_dom"/>
</dbReference>
<dbReference type="Gene3D" id="3.10.180.10">
    <property type="entry name" value="2,3-Dihydroxybiphenyl 1,2-Dioxygenase, domain 1"/>
    <property type="match status" value="1"/>
</dbReference>
<sequence>MFSHVVVGTNDLEKTRRFYDAVLGSLGYGEGLNRAAGGYVYAAGNSSFIVTGPLDGQPATHANGGTIGFTCQSTDQVDLWHAAGIANGGKSVEDPPGVRETPAGTLYLAYLRDPDGNKLCALYRIPA</sequence>
<name>A0AAN1JMV9_9BURK</name>
<organism evidence="2 3">
    <name type="scientific">Paraburkholderia hospita</name>
    <dbReference type="NCBI Taxonomy" id="169430"/>
    <lineage>
        <taxon>Bacteria</taxon>
        <taxon>Pseudomonadati</taxon>
        <taxon>Pseudomonadota</taxon>
        <taxon>Betaproteobacteria</taxon>
        <taxon>Burkholderiales</taxon>
        <taxon>Burkholderiaceae</taxon>
        <taxon>Paraburkholderia</taxon>
    </lineage>
</organism>
<dbReference type="SUPFAM" id="SSF54593">
    <property type="entry name" value="Glyoxalase/Bleomycin resistance protein/Dihydroxybiphenyl dioxygenase"/>
    <property type="match status" value="1"/>
</dbReference>
<dbReference type="PANTHER" id="PTHR35006">
    <property type="entry name" value="GLYOXALASE FAMILY PROTEIN (AFU_ORTHOLOGUE AFUA_5G14830)"/>
    <property type="match status" value="1"/>
</dbReference>
<protein>
    <submittedName>
        <fullName evidence="2">VOC family protein</fullName>
    </submittedName>
</protein>
<dbReference type="RefSeq" id="WP_090836907.1">
    <property type="nucleotide sequence ID" value="NZ_CADFGJ010000011.1"/>
</dbReference>
<dbReference type="EMBL" id="CP026109">
    <property type="protein sequence ID" value="AUT76725.1"/>
    <property type="molecule type" value="Genomic_DNA"/>
</dbReference>
<dbReference type="Pfam" id="PF00903">
    <property type="entry name" value="Glyoxalase"/>
    <property type="match status" value="1"/>
</dbReference>
<gene>
    <name evidence="2" type="ORF">C2L64_49070</name>
</gene>
<evidence type="ECO:0000313" key="2">
    <source>
        <dbReference type="EMBL" id="AUT76725.1"/>
    </source>
</evidence>
<dbReference type="GeneID" id="55536201"/>
<dbReference type="InterPro" id="IPR037523">
    <property type="entry name" value="VOC_core"/>
</dbReference>
<dbReference type="PANTHER" id="PTHR35006:SF1">
    <property type="entry name" value="BLL2941 PROTEIN"/>
    <property type="match status" value="1"/>
</dbReference>
<evidence type="ECO:0000259" key="1">
    <source>
        <dbReference type="PROSITE" id="PS51819"/>
    </source>
</evidence>
<dbReference type="PROSITE" id="PS51819">
    <property type="entry name" value="VOC"/>
    <property type="match status" value="1"/>
</dbReference>
<dbReference type="InterPro" id="IPR029068">
    <property type="entry name" value="Glyas_Bleomycin-R_OHBP_Dase"/>
</dbReference>
<accession>A0AAN1JMV9</accession>
<dbReference type="CDD" id="cd07262">
    <property type="entry name" value="VOC_like"/>
    <property type="match status" value="1"/>
</dbReference>
<dbReference type="AlphaFoldDB" id="A0AAN1JMV9"/>
<dbReference type="KEGG" id="phs:C2L64_49070"/>
<proteinExistence type="predicted"/>
<evidence type="ECO:0000313" key="3">
    <source>
        <dbReference type="Proteomes" id="UP000236649"/>
    </source>
</evidence>